<feature type="transmembrane region" description="Helical" evidence="2">
    <location>
        <begin position="42"/>
        <end position="66"/>
    </location>
</feature>
<feature type="compositionally biased region" description="Low complexity" evidence="1">
    <location>
        <begin position="175"/>
        <end position="184"/>
    </location>
</feature>
<organism evidence="3 4">
    <name type="scientific">Streptomyces rubiginosohelvolus</name>
    <dbReference type="NCBI Taxonomy" id="67362"/>
    <lineage>
        <taxon>Bacteria</taxon>
        <taxon>Bacillati</taxon>
        <taxon>Actinomycetota</taxon>
        <taxon>Actinomycetes</taxon>
        <taxon>Kitasatosporales</taxon>
        <taxon>Streptomycetaceae</taxon>
        <taxon>Streptomyces</taxon>
    </lineage>
</organism>
<feature type="transmembrane region" description="Helical" evidence="2">
    <location>
        <begin position="12"/>
        <end position="30"/>
    </location>
</feature>
<keyword evidence="2" id="KW-1133">Transmembrane helix</keyword>
<keyword evidence="4" id="KW-1185">Reference proteome</keyword>
<evidence type="ECO:0000256" key="2">
    <source>
        <dbReference type="SAM" id="Phobius"/>
    </source>
</evidence>
<evidence type="ECO:0000313" key="3">
    <source>
        <dbReference type="EMBL" id="GGZ69558.1"/>
    </source>
</evidence>
<feature type="transmembrane region" description="Helical" evidence="2">
    <location>
        <begin position="72"/>
        <end position="90"/>
    </location>
</feature>
<keyword evidence="2" id="KW-0812">Transmembrane</keyword>
<reference evidence="4" key="1">
    <citation type="journal article" date="2019" name="Int. J. Syst. Evol. Microbiol.">
        <title>The Global Catalogue of Microorganisms (GCM) 10K type strain sequencing project: providing services to taxonomists for standard genome sequencing and annotation.</title>
        <authorList>
            <consortium name="The Broad Institute Genomics Platform"/>
            <consortium name="The Broad Institute Genome Sequencing Center for Infectious Disease"/>
            <person name="Wu L."/>
            <person name="Ma J."/>
        </authorList>
    </citation>
    <scope>NUCLEOTIDE SEQUENCE [LARGE SCALE GENOMIC DNA]</scope>
    <source>
        <strain evidence="4">JCM 4602</strain>
    </source>
</reference>
<dbReference type="Proteomes" id="UP000624183">
    <property type="component" value="Unassembled WGS sequence"/>
</dbReference>
<feature type="region of interest" description="Disordered" evidence="1">
    <location>
        <begin position="168"/>
        <end position="195"/>
    </location>
</feature>
<comment type="caution">
    <text evidence="3">The sequence shown here is derived from an EMBL/GenBank/DDBJ whole genome shotgun (WGS) entry which is preliminary data.</text>
</comment>
<keyword evidence="2" id="KW-0472">Membrane</keyword>
<evidence type="ECO:0000256" key="1">
    <source>
        <dbReference type="SAM" id="MobiDB-lite"/>
    </source>
</evidence>
<dbReference type="EMBL" id="BMUW01000011">
    <property type="protein sequence ID" value="GGZ69558.1"/>
    <property type="molecule type" value="Genomic_DNA"/>
</dbReference>
<accession>A0ABQ3C7U0</accession>
<gene>
    <name evidence="3" type="ORF">GCM10010328_50830</name>
</gene>
<proteinExistence type="predicted"/>
<sequence>MLRVRVLGLGPVRHGGLLAGVPAAVVLRLGTGLLGVRVLGRAVLLVVLLLMLVVLVLLLMLVVLLLAVLLMLVVRLLLVPLVLLVVRVLLGVRVLRIGLLLVAVLALAVGGLAAIPSLVPVQGILGMPRFGAGAPAILSHRSPRAARRRSVSSLRCAVYSNTAASRGTLPYRDQTTTSTPSPGGLPDARSDSRAF</sequence>
<name>A0ABQ3C7U0_9ACTN</name>
<feature type="transmembrane region" description="Helical" evidence="2">
    <location>
        <begin position="97"/>
        <end position="115"/>
    </location>
</feature>
<protein>
    <submittedName>
        <fullName evidence="3">Uncharacterized protein</fullName>
    </submittedName>
</protein>
<evidence type="ECO:0000313" key="4">
    <source>
        <dbReference type="Proteomes" id="UP000624183"/>
    </source>
</evidence>